<reference evidence="1" key="1">
    <citation type="submission" date="2020-05" db="UniProtKB">
        <authorList>
            <consortium name="EnsemblMetazoa"/>
        </authorList>
    </citation>
    <scope>IDENTIFICATION</scope>
    <source>
        <strain evidence="1">SANGQUA</strain>
    </source>
</reference>
<dbReference type="EnsemblMetazoa" id="AQUA014691-RA">
    <property type="protein sequence ID" value="AQUA014691-PA"/>
    <property type="gene ID" value="AQUA014691"/>
</dbReference>
<proteinExistence type="predicted"/>
<evidence type="ECO:0000313" key="1">
    <source>
        <dbReference type="EnsemblMetazoa" id="AQUA014691-PA"/>
    </source>
</evidence>
<dbReference type="AlphaFoldDB" id="A0A182XS77"/>
<accession>A0A182XS77</accession>
<dbReference type="Proteomes" id="UP000076407">
    <property type="component" value="Unassembled WGS sequence"/>
</dbReference>
<keyword evidence="2" id="KW-1185">Reference proteome</keyword>
<protein>
    <submittedName>
        <fullName evidence="1">Uncharacterized protein</fullName>
    </submittedName>
</protein>
<name>A0A182XS77_ANOQN</name>
<organism evidence="1 2">
    <name type="scientific">Anopheles quadriannulatus</name>
    <name type="common">Mosquito</name>
    <dbReference type="NCBI Taxonomy" id="34691"/>
    <lineage>
        <taxon>Eukaryota</taxon>
        <taxon>Metazoa</taxon>
        <taxon>Ecdysozoa</taxon>
        <taxon>Arthropoda</taxon>
        <taxon>Hexapoda</taxon>
        <taxon>Insecta</taxon>
        <taxon>Pterygota</taxon>
        <taxon>Neoptera</taxon>
        <taxon>Endopterygota</taxon>
        <taxon>Diptera</taxon>
        <taxon>Nematocera</taxon>
        <taxon>Culicoidea</taxon>
        <taxon>Culicidae</taxon>
        <taxon>Anophelinae</taxon>
        <taxon>Anopheles</taxon>
    </lineage>
</organism>
<dbReference type="VEuPathDB" id="VectorBase:AQUA014691"/>
<sequence length="63" mass="6606">RRAAVRTCISAVGSCTLERRCRCSGVAAAAVCCWCCCECSSATTKTPTLTSAFEPFGAPGNRR</sequence>
<evidence type="ECO:0000313" key="2">
    <source>
        <dbReference type="Proteomes" id="UP000076407"/>
    </source>
</evidence>